<dbReference type="Proteomes" id="UP000478052">
    <property type="component" value="Unassembled WGS sequence"/>
</dbReference>
<organism evidence="1 2">
    <name type="scientific">Aphis craccivora</name>
    <name type="common">Cowpea aphid</name>
    <dbReference type="NCBI Taxonomy" id="307492"/>
    <lineage>
        <taxon>Eukaryota</taxon>
        <taxon>Metazoa</taxon>
        <taxon>Ecdysozoa</taxon>
        <taxon>Arthropoda</taxon>
        <taxon>Hexapoda</taxon>
        <taxon>Insecta</taxon>
        <taxon>Pterygota</taxon>
        <taxon>Neoptera</taxon>
        <taxon>Paraneoptera</taxon>
        <taxon>Hemiptera</taxon>
        <taxon>Sternorrhyncha</taxon>
        <taxon>Aphidomorpha</taxon>
        <taxon>Aphidoidea</taxon>
        <taxon>Aphididae</taxon>
        <taxon>Aphidini</taxon>
        <taxon>Aphis</taxon>
        <taxon>Aphis</taxon>
    </lineage>
</organism>
<keyword evidence="2" id="KW-1185">Reference proteome</keyword>
<dbReference type="AlphaFoldDB" id="A0A6G0VKB5"/>
<accession>A0A6G0VKB5</accession>
<sequence>MMCLIFFMYVYSITCRNNNPISNIGGGFR</sequence>
<gene>
    <name evidence="1" type="ORF">FWK35_00038801</name>
</gene>
<comment type="caution">
    <text evidence="1">The sequence shown here is derived from an EMBL/GenBank/DDBJ whole genome shotgun (WGS) entry which is preliminary data.</text>
</comment>
<proteinExistence type="predicted"/>
<evidence type="ECO:0000313" key="2">
    <source>
        <dbReference type="Proteomes" id="UP000478052"/>
    </source>
</evidence>
<name>A0A6G0VKB5_APHCR</name>
<evidence type="ECO:0000313" key="1">
    <source>
        <dbReference type="EMBL" id="KAF0693660.1"/>
    </source>
</evidence>
<dbReference type="EMBL" id="VUJU01015481">
    <property type="protein sequence ID" value="KAF0693660.1"/>
    <property type="molecule type" value="Genomic_DNA"/>
</dbReference>
<reference evidence="1 2" key="1">
    <citation type="submission" date="2019-08" db="EMBL/GenBank/DDBJ databases">
        <title>Whole genome of Aphis craccivora.</title>
        <authorList>
            <person name="Voronova N.V."/>
            <person name="Shulinski R.S."/>
            <person name="Bandarenka Y.V."/>
            <person name="Zhorov D.G."/>
            <person name="Warner D."/>
        </authorList>
    </citation>
    <scope>NUCLEOTIDE SEQUENCE [LARGE SCALE GENOMIC DNA]</scope>
    <source>
        <strain evidence="1">180601</strain>
        <tissue evidence="1">Whole Body</tissue>
    </source>
</reference>
<protein>
    <submittedName>
        <fullName evidence="1">Uncharacterized protein</fullName>
    </submittedName>
</protein>